<dbReference type="RefSeq" id="XP_022338378.1">
    <property type="nucleotide sequence ID" value="XM_022482670.1"/>
</dbReference>
<evidence type="ECO:0000256" key="5">
    <source>
        <dbReference type="ARBA" id="ARBA00022801"/>
    </source>
</evidence>
<evidence type="ECO:0000256" key="3">
    <source>
        <dbReference type="ARBA" id="ARBA00012663"/>
    </source>
</evidence>
<keyword evidence="9" id="KW-0472">Membrane</keyword>
<dbReference type="InterPro" id="IPR029018">
    <property type="entry name" value="Hex-like_dom2"/>
</dbReference>
<evidence type="ECO:0000259" key="10">
    <source>
        <dbReference type="Pfam" id="PF00728"/>
    </source>
</evidence>
<evidence type="ECO:0000256" key="2">
    <source>
        <dbReference type="ARBA" id="ARBA00006285"/>
    </source>
</evidence>
<keyword evidence="9" id="KW-1133">Transmembrane helix</keyword>
<evidence type="ECO:0000256" key="1">
    <source>
        <dbReference type="ARBA" id="ARBA00001231"/>
    </source>
</evidence>
<dbReference type="PANTHER" id="PTHR22600">
    <property type="entry name" value="BETA-HEXOSAMINIDASE"/>
    <property type="match status" value="1"/>
</dbReference>
<feature type="domain" description="Beta-hexosaminidase eukaryotic type N-terminal" evidence="11">
    <location>
        <begin position="115"/>
        <end position="247"/>
    </location>
</feature>
<evidence type="ECO:0000313" key="13">
    <source>
        <dbReference type="RefSeq" id="XP_022338378.1"/>
    </source>
</evidence>
<reference evidence="13" key="1">
    <citation type="submission" date="2025-08" db="UniProtKB">
        <authorList>
            <consortium name="RefSeq"/>
        </authorList>
    </citation>
    <scope>IDENTIFICATION</scope>
    <source>
        <tissue evidence="13">Whole sample</tissue>
    </source>
</reference>
<comment type="similarity">
    <text evidence="2">Belongs to the glycosyl hydrolase 20 family.</text>
</comment>
<dbReference type="FunFam" id="3.20.20.80:FF:000063">
    <property type="entry name" value="Beta-hexosaminidase"/>
    <property type="match status" value="1"/>
</dbReference>
<evidence type="ECO:0000256" key="9">
    <source>
        <dbReference type="SAM" id="Phobius"/>
    </source>
</evidence>
<accession>A0A8B8EFW1</accession>
<feature type="active site" description="Proton donor" evidence="8">
    <location>
        <position position="424"/>
    </location>
</feature>
<keyword evidence="12" id="KW-1185">Reference proteome</keyword>
<keyword evidence="9" id="KW-0812">Transmembrane</keyword>
<evidence type="ECO:0000256" key="7">
    <source>
        <dbReference type="ARBA" id="ARBA00023295"/>
    </source>
</evidence>
<dbReference type="GO" id="GO:0005975">
    <property type="term" value="P:carbohydrate metabolic process"/>
    <property type="evidence" value="ECO:0007669"/>
    <property type="project" value="InterPro"/>
</dbReference>
<dbReference type="SUPFAM" id="SSF51445">
    <property type="entry name" value="(Trans)glycosidases"/>
    <property type="match status" value="1"/>
</dbReference>
<sequence length="696" mass="80912">MKKYGVRGIFMCACCINIFAEDTLQRQIQGKLDKEYNSQKQKDVIRVDKVLQNHALQNMWIRDMGKESVRNEIRRNDKPTIKWFEKNMNLHFPTSNHLHHPFHIRRSPLPTVGMPWPKPQTFHTSPETLFVIKRLSVRKNLTNCDVLTKAVKRYKDIIFSCHNLDFVNNLLNVKNADFKFTDQRLNFEYIQSQPELSRLYLEVALCPYYPSLSSDESYTMKMSTRGILIRAPEVWGAIRALETLSQLVICINNTFIIRKTEVIDFPRFRHRGILIDSARHFMSKETILQMLRAMEMNKMNVLHWHLSDDQSFPYKSETFPDLSSKGAYHPHLTYTAEDVKDIIEFARIRGIRVIPEFDTPGHTYAWGFGYPELLTQCYDSQGPIPGHFGPMNPARNYTYRFLSMFFKEILEVFKDQFVHLGNDEVPLACWKTNPEVIRFMSKINHISNFKNEGTAAWSFFTERLIQTIKNVSRQIENGGARFVLWQEAFQSNLNIPSDAIIQVWLGPQTLVEDVTLRGYQAIVSTCWYINMIKYGVVWPEYYLCDPISSSFRGRKDLVLGGEACLWSEYITSETAISLLWPKAAAVGERLWSDQSLRDIDEAATRLEEHRCRMLRRGLPVGDSSGPGFCFIEPNKHPIQPTHISRSRQYPSSVIKNNQGAYRFSAGFLLVGMCVFAFFIFRIRKIRTGCFVTRSTR</sequence>
<dbReference type="EC" id="3.2.1.52" evidence="3"/>
<dbReference type="Proteomes" id="UP000694844">
    <property type="component" value="Chromosome 5"/>
</dbReference>
<feature type="domain" description="Glycoside hydrolase family 20 catalytic" evidence="10">
    <location>
        <begin position="268"/>
        <end position="593"/>
    </location>
</feature>
<proteinExistence type="inferred from homology"/>
<dbReference type="PRINTS" id="PR00738">
    <property type="entry name" value="GLHYDRLASE20"/>
</dbReference>
<keyword evidence="7" id="KW-0326">Glycosidase</keyword>
<keyword evidence="4" id="KW-0732">Signal</keyword>
<gene>
    <name evidence="13" type="primary">LOC111133929</name>
</gene>
<dbReference type="OrthoDB" id="428480at2759"/>
<dbReference type="InterPro" id="IPR017853">
    <property type="entry name" value="GH"/>
</dbReference>
<dbReference type="GeneID" id="111133929"/>
<dbReference type="CDD" id="cd06562">
    <property type="entry name" value="GH20_HexA_HexB-like"/>
    <property type="match status" value="1"/>
</dbReference>
<dbReference type="Pfam" id="PF14845">
    <property type="entry name" value="Glycohydro_20b2"/>
    <property type="match status" value="1"/>
</dbReference>
<dbReference type="GO" id="GO:0004563">
    <property type="term" value="F:beta-N-acetylhexosaminidase activity"/>
    <property type="evidence" value="ECO:0007669"/>
    <property type="project" value="UniProtKB-EC"/>
</dbReference>
<dbReference type="Pfam" id="PF00728">
    <property type="entry name" value="Glyco_hydro_20"/>
    <property type="match status" value="1"/>
</dbReference>
<protein>
    <recommendedName>
        <fullName evidence="3">beta-N-acetylhexosaminidase</fullName>
        <ecNumber evidence="3">3.2.1.52</ecNumber>
    </recommendedName>
</protein>
<evidence type="ECO:0000313" key="12">
    <source>
        <dbReference type="Proteomes" id="UP000694844"/>
    </source>
</evidence>
<dbReference type="GO" id="GO:0030203">
    <property type="term" value="P:glycosaminoglycan metabolic process"/>
    <property type="evidence" value="ECO:0007669"/>
    <property type="project" value="TreeGrafter"/>
</dbReference>
<organism evidence="12 13">
    <name type="scientific">Crassostrea virginica</name>
    <name type="common">Eastern oyster</name>
    <dbReference type="NCBI Taxonomy" id="6565"/>
    <lineage>
        <taxon>Eukaryota</taxon>
        <taxon>Metazoa</taxon>
        <taxon>Spiralia</taxon>
        <taxon>Lophotrochozoa</taxon>
        <taxon>Mollusca</taxon>
        <taxon>Bivalvia</taxon>
        <taxon>Autobranchia</taxon>
        <taxon>Pteriomorphia</taxon>
        <taxon>Ostreida</taxon>
        <taxon>Ostreoidea</taxon>
        <taxon>Ostreidae</taxon>
        <taxon>Crassostrea</taxon>
    </lineage>
</organism>
<dbReference type="InterPro" id="IPR025705">
    <property type="entry name" value="Beta_hexosaminidase_sua/sub"/>
</dbReference>
<evidence type="ECO:0000256" key="4">
    <source>
        <dbReference type="ARBA" id="ARBA00022729"/>
    </source>
</evidence>
<keyword evidence="5" id="KW-0378">Hydrolase</keyword>
<comment type="catalytic activity">
    <reaction evidence="1">
        <text>Hydrolysis of terminal non-reducing N-acetyl-D-hexosamine residues in N-acetyl-beta-D-hexosaminides.</text>
        <dbReference type="EC" id="3.2.1.52"/>
    </reaction>
</comment>
<dbReference type="GO" id="GO:0005764">
    <property type="term" value="C:lysosome"/>
    <property type="evidence" value="ECO:0007669"/>
    <property type="project" value="TreeGrafter"/>
</dbReference>
<evidence type="ECO:0000256" key="8">
    <source>
        <dbReference type="PIRSR" id="PIRSR625705-1"/>
    </source>
</evidence>
<name>A0A8B8EFW1_CRAVI</name>
<keyword evidence="6" id="KW-0325">Glycoprotein</keyword>
<evidence type="ECO:0000256" key="6">
    <source>
        <dbReference type="ARBA" id="ARBA00023180"/>
    </source>
</evidence>
<dbReference type="KEGG" id="cvn:111133929"/>
<feature type="transmembrane region" description="Helical" evidence="9">
    <location>
        <begin position="660"/>
        <end position="680"/>
    </location>
</feature>
<dbReference type="SUPFAM" id="SSF55545">
    <property type="entry name" value="beta-N-acetylhexosaminidase-like domain"/>
    <property type="match status" value="1"/>
</dbReference>
<dbReference type="GO" id="GO:0006689">
    <property type="term" value="P:ganglioside catabolic process"/>
    <property type="evidence" value="ECO:0007669"/>
    <property type="project" value="TreeGrafter"/>
</dbReference>
<evidence type="ECO:0000259" key="11">
    <source>
        <dbReference type="Pfam" id="PF14845"/>
    </source>
</evidence>
<dbReference type="AlphaFoldDB" id="A0A8B8EFW1"/>
<dbReference type="PANTHER" id="PTHR22600:SF21">
    <property type="entry name" value="BETA-HEXOSAMINIDASE A"/>
    <property type="match status" value="1"/>
</dbReference>
<dbReference type="InterPro" id="IPR029019">
    <property type="entry name" value="HEX_eukaryotic_N"/>
</dbReference>
<dbReference type="InterPro" id="IPR015883">
    <property type="entry name" value="Glyco_hydro_20_cat"/>
</dbReference>
<dbReference type="GO" id="GO:0016020">
    <property type="term" value="C:membrane"/>
    <property type="evidence" value="ECO:0007669"/>
    <property type="project" value="TreeGrafter"/>
</dbReference>
<dbReference type="Gene3D" id="3.20.20.80">
    <property type="entry name" value="Glycosidases"/>
    <property type="match status" value="1"/>
</dbReference>
<dbReference type="Gene3D" id="3.30.379.10">
    <property type="entry name" value="Chitobiase/beta-hexosaminidase domain 2-like"/>
    <property type="match status" value="1"/>
</dbReference>